<dbReference type="AlphaFoldDB" id="A0A835FFV9"/>
<proteinExistence type="predicted"/>
<dbReference type="InterPro" id="IPR013187">
    <property type="entry name" value="F-box-assoc_dom_typ3"/>
</dbReference>
<dbReference type="NCBIfam" id="TIGR01640">
    <property type="entry name" value="F_box_assoc_1"/>
    <property type="match status" value="1"/>
</dbReference>
<dbReference type="Proteomes" id="UP000636709">
    <property type="component" value="Unassembled WGS sequence"/>
</dbReference>
<dbReference type="Gene3D" id="1.20.1280.50">
    <property type="match status" value="1"/>
</dbReference>
<dbReference type="SUPFAM" id="SSF81383">
    <property type="entry name" value="F-box domain"/>
    <property type="match status" value="1"/>
</dbReference>
<evidence type="ECO:0000313" key="3">
    <source>
        <dbReference type="Proteomes" id="UP000636709"/>
    </source>
</evidence>
<evidence type="ECO:0000313" key="2">
    <source>
        <dbReference type="EMBL" id="KAF8751003.1"/>
    </source>
</evidence>
<name>A0A835FFV9_9POAL</name>
<dbReference type="EMBL" id="JACEFO010000980">
    <property type="protein sequence ID" value="KAF8751003.1"/>
    <property type="molecule type" value="Genomic_DNA"/>
</dbReference>
<protein>
    <recommendedName>
        <fullName evidence="1">F-box associated beta-propeller type 3 domain-containing protein</fullName>
    </recommendedName>
</protein>
<dbReference type="Pfam" id="PF08268">
    <property type="entry name" value="FBA_3"/>
    <property type="match status" value="1"/>
</dbReference>
<dbReference type="PANTHER" id="PTHR31672:SF13">
    <property type="entry name" value="F-BOX PROTEIN CPR30-LIKE"/>
    <property type="match status" value="1"/>
</dbReference>
<dbReference type="OrthoDB" id="695330at2759"/>
<dbReference type="InterPro" id="IPR017451">
    <property type="entry name" value="F-box-assoc_interact_dom"/>
</dbReference>
<dbReference type="InterPro" id="IPR050796">
    <property type="entry name" value="SCF_F-box_component"/>
</dbReference>
<organism evidence="2 3">
    <name type="scientific">Digitaria exilis</name>
    <dbReference type="NCBI Taxonomy" id="1010633"/>
    <lineage>
        <taxon>Eukaryota</taxon>
        <taxon>Viridiplantae</taxon>
        <taxon>Streptophyta</taxon>
        <taxon>Embryophyta</taxon>
        <taxon>Tracheophyta</taxon>
        <taxon>Spermatophyta</taxon>
        <taxon>Magnoliopsida</taxon>
        <taxon>Liliopsida</taxon>
        <taxon>Poales</taxon>
        <taxon>Poaceae</taxon>
        <taxon>PACMAD clade</taxon>
        <taxon>Panicoideae</taxon>
        <taxon>Panicodae</taxon>
        <taxon>Paniceae</taxon>
        <taxon>Anthephorinae</taxon>
        <taxon>Digitaria</taxon>
    </lineage>
</organism>
<comment type="caution">
    <text evidence="2">The sequence shown here is derived from an EMBL/GenBank/DDBJ whole genome shotgun (WGS) entry which is preliminary data.</text>
</comment>
<sequence>MADDDVVDGFRLPDDALVHILLLIVPVRSRRSLRLVCKWWRILIDERTPPEEKLRTKILVFINQGHSSSAVVFNNDGSVERTREWTYYTSSIDGEGRVDMVGTCNGLLCLHDHGSYSSAVTVTNPVTGETVTLPPLPARWWRSQSVKLPGKYSFGFHPATMQHKVVYIPRGQRRSVDALQVFTLDGDDTAAWRDVPVPIPGACYDLPCEPVSVGGSTYWLTESTGRVMALDLGDDEHVTSLDVPSAMWVAAASRRLTQVHKSLGVVVVSLEGVGVVWVRVCWTTTDAAAGGRRSRGGAGGTPPSWEICGAASGSWRRS</sequence>
<dbReference type="PANTHER" id="PTHR31672">
    <property type="entry name" value="BNACNNG10540D PROTEIN"/>
    <property type="match status" value="1"/>
</dbReference>
<gene>
    <name evidence="2" type="ORF">HU200_012300</name>
</gene>
<feature type="domain" description="F-box associated beta-propeller type 3" evidence="1">
    <location>
        <begin position="85"/>
        <end position="223"/>
    </location>
</feature>
<evidence type="ECO:0000259" key="1">
    <source>
        <dbReference type="Pfam" id="PF08268"/>
    </source>
</evidence>
<accession>A0A835FFV9</accession>
<keyword evidence="3" id="KW-1185">Reference proteome</keyword>
<reference evidence="2" key="1">
    <citation type="submission" date="2020-07" db="EMBL/GenBank/DDBJ databases">
        <title>Genome sequence and genetic diversity analysis of an under-domesticated orphan crop, white fonio (Digitaria exilis).</title>
        <authorList>
            <person name="Bennetzen J.L."/>
            <person name="Chen S."/>
            <person name="Ma X."/>
            <person name="Wang X."/>
            <person name="Yssel A.E.J."/>
            <person name="Chaluvadi S.R."/>
            <person name="Johnson M."/>
            <person name="Gangashetty P."/>
            <person name="Hamidou F."/>
            <person name="Sanogo M.D."/>
            <person name="Zwaenepoel A."/>
            <person name="Wallace J."/>
            <person name="Van De Peer Y."/>
            <person name="Van Deynze A."/>
        </authorList>
    </citation>
    <scope>NUCLEOTIDE SEQUENCE</scope>
    <source>
        <tissue evidence="2">Leaves</tissue>
    </source>
</reference>
<dbReference type="InterPro" id="IPR036047">
    <property type="entry name" value="F-box-like_dom_sf"/>
</dbReference>